<gene>
    <name evidence="9" type="ORF">SAMN02910315_00547</name>
</gene>
<comment type="catalytic activity">
    <reaction evidence="1 5 6">
        <text>[protein]-peptidylproline (omega=180) = [protein]-peptidylproline (omega=0)</text>
        <dbReference type="Rhea" id="RHEA:16237"/>
        <dbReference type="Rhea" id="RHEA-COMP:10747"/>
        <dbReference type="Rhea" id="RHEA-COMP:10748"/>
        <dbReference type="ChEBI" id="CHEBI:83833"/>
        <dbReference type="ChEBI" id="CHEBI:83834"/>
        <dbReference type="EC" id="5.2.1.8"/>
    </reaction>
</comment>
<dbReference type="InterPro" id="IPR040825">
    <property type="entry name" value="FKBP26_C"/>
</dbReference>
<feature type="compositionally biased region" description="Acidic residues" evidence="7">
    <location>
        <begin position="237"/>
        <end position="253"/>
    </location>
</feature>
<dbReference type="Pfam" id="PF22199">
    <property type="entry name" value="FKBP26_IF"/>
    <property type="match status" value="1"/>
</dbReference>
<evidence type="ECO:0000313" key="9">
    <source>
        <dbReference type="EMBL" id="SDA43701.1"/>
    </source>
</evidence>
<dbReference type="EC" id="5.2.1.8" evidence="6"/>
<dbReference type="Gene3D" id="3.30.70.2210">
    <property type="match status" value="1"/>
</dbReference>
<proteinExistence type="inferred from homology"/>
<protein>
    <recommendedName>
        <fullName evidence="6">Peptidyl-prolyl cis-trans isomerase</fullName>
        <ecNumber evidence="6">5.2.1.8</ecNumber>
    </recommendedName>
</protein>
<dbReference type="PROSITE" id="PS50059">
    <property type="entry name" value="FKBP_PPIASE"/>
    <property type="match status" value="1"/>
</dbReference>
<feature type="region of interest" description="Disordered" evidence="7">
    <location>
        <begin position="234"/>
        <end position="253"/>
    </location>
</feature>
<evidence type="ECO:0000256" key="1">
    <source>
        <dbReference type="ARBA" id="ARBA00000971"/>
    </source>
</evidence>
<keyword evidence="3 5" id="KW-0697">Rotamase</keyword>
<evidence type="ECO:0000256" key="4">
    <source>
        <dbReference type="ARBA" id="ARBA00023235"/>
    </source>
</evidence>
<dbReference type="Pfam" id="PF18046">
    <property type="entry name" value="FKBP26_C"/>
    <property type="match status" value="1"/>
</dbReference>
<feature type="domain" description="PPIase FKBP-type" evidence="8">
    <location>
        <begin position="6"/>
        <end position="95"/>
    </location>
</feature>
<dbReference type="PANTHER" id="PTHR47861:SF2">
    <property type="entry name" value="LONG-TYPE PEPTIDYL-PROLYL CIS-TRANS ISOMERASE"/>
    <property type="match status" value="1"/>
</dbReference>
<dbReference type="AlphaFoldDB" id="A0A1G5VCQ4"/>
<evidence type="ECO:0000256" key="3">
    <source>
        <dbReference type="ARBA" id="ARBA00023110"/>
    </source>
</evidence>
<dbReference type="InterPro" id="IPR054016">
    <property type="entry name" value="FKBP26_IF"/>
</dbReference>
<evidence type="ECO:0000256" key="6">
    <source>
        <dbReference type="RuleBase" id="RU003915"/>
    </source>
</evidence>
<comment type="similarity">
    <text evidence="2 6">Belongs to the FKBP-type PPIase family.</text>
</comment>
<dbReference type="Gene3D" id="3.10.50.40">
    <property type="match status" value="1"/>
</dbReference>
<dbReference type="RefSeq" id="WP_149731182.1">
    <property type="nucleotide sequence ID" value="NZ_FMXB01000003.1"/>
</dbReference>
<dbReference type="InterPro" id="IPR046357">
    <property type="entry name" value="PPIase_dom_sf"/>
</dbReference>
<dbReference type="Gene3D" id="2.40.10.330">
    <property type="match status" value="1"/>
</dbReference>
<dbReference type="GO" id="GO:0003755">
    <property type="term" value="F:peptidyl-prolyl cis-trans isomerase activity"/>
    <property type="evidence" value="ECO:0007669"/>
    <property type="project" value="UniProtKB-UniRule"/>
</dbReference>
<dbReference type="Pfam" id="PF00254">
    <property type="entry name" value="FKBP_C"/>
    <property type="match status" value="1"/>
</dbReference>
<organism evidence="9 10">
    <name type="scientific">Methanobrevibacter millerae</name>
    <dbReference type="NCBI Taxonomy" id="230361"/>
    <lineage>
        <taxon>Archaea</taxon>
        <taxon>Methanobacteriati</taxon>
        <taxon>Methanobacteriota</taxon>
        <taxon>Methanomada group</taxon>
        <taxon>Methanobacteria</taxon>
        <taxon>Methanobacteriales</taxon>
        <taxon>Methanobacteriaceae</taxon>
        <taxon>Methanobrevibacter</taxon>
    </lineage>
</organism>
<name>A0A1G5VCQ4_9EURY</name>
<evidence type="ECO:0000256" key="7">
    <source>
        <dbReference type="SAM" id="MobiDB-lite"/>
    </source>
</evidence>
<keyword evidence="10" id="KW-1185">Reference proteome</keyword>
<keyword evidence="4 5" id="KW-0413">Isomerase</keyword>
<dbReference type="OrthoDB" id="8615at2157"/>
<reference evidence="9 10" key="1">
    <citation type="submission" date="2016-10" db="EMBL/GenBank/DDBJ databases">
        <authorList>
            <person name="Varghese N."/>
            <person name="Submissions S."/>
        </authorList>
    </citation>
    <scope>NUCLEOTIDE SEQUENCE [LARGE SCALE GENOMIC DNA]</scope>
    <source>
        <strain evidence="9 10">DSM 16643</strain>
    </source>
</reference>
<dbReference type="InterPro" id="IPR001179">
    <property type="entry name" value="PPIase_FKBP_dom"/>
</dbReference>
<dbReference type="EMBL" id="FMXB01000003">
    <property type="protein sequence ID" value="SDA43701.1"/>
    <property type="molecule type" value="Genomic_DNA"/>
</dbReference>
<evidence type="ECO:0000259" key="8">
    <source>
        <dbReference type="PROSITE" id="PS50059"/>
    </source>
</evidence>
<dbReference type="PANTHER" id="PTHR47861">
    <property type="entry name" value="FKBP-TYPE PEPTIDYL-PROLYL CIS-TRANS ISOMERASE SLYD"/>
    <property type="match status" value="1"/>
</dbReference>
<evidence type="ECO:0000256" key="2">
    <source>
        <dbReference type="ARBA" id="ARBA00006577"/>
    </source>
</evidence>
<dbReference type="STRING" id="230361.sm9_1880"/>
<dbReference type="InterPro" id="IPR048261">
    <property type="entry name" value="SlpA/SlyD-like_ins_sf"/>
</dbReference>
<sequence>MAIENGDFVRVNFTGKTKETDEVFDTTYDEIALEADIFDENKTYKPIPIVVGGNHLLPAIEEEIVGLEAGDRKTVEVASDDAFGPRDPKAIQLIPMKEFKKQGMTPYPGMRISAEGGEGKILTVNGGRVKVDFNHPLAGKDLVYDIEVTEIIEDDEEKIKSMIELHYANPNVDIDKTEISIEDGVVNIQMDEMSKFDQQSYMDVTFARFRISKDVWENIEGVTKVNFVDAFEKREEKEEDEEVAEEVTEATEE</sequence>
<dbReference type="SUPFAM" id="SSF54534">
    <property type="entry name" value="FKBP-like"/>
    <property type="match status" value="1"/>
</dbReference>
<evidence type="ECO:0000313" key="10">
    <source>
        <dbReference type="Proteomes" id="UP000323439"/>
    </source>
</evidence>
<accession>A0A1G5VCQ4</accession>
<evidence type="ECO:0000256" key="5">
    <source>
        <dbReference type="PROSITE-ProRule" id="PRU00277"/>
    </source>
</evidence>
<dbReference type="Proteomes" id="UP000323439">
    <property type="component" value="Unassembled WGS sequence"/>
</dbReference>